<dbReference type="STRING" id="1209931.A0A135V6P9"/>
<proteinExistence type="predicted"/>
<dbReference type="EMBL" id="JFFI01000312">
    <property type="protein sequence ID" value="KXH68399.1"/>
    <property type="molecule type" value="Genomic_DNA"/>
</dbReference>
<dbReference type="Proteomes" id="UP000070121">
    <property type="component" value="Unassembled WGS sequence"/>
</dbReference>
<sequence length="100" mass="11327">MHRSTLPQENLSNPAIYMEEPPEGEVGAIQRIIGPRLLPHEWLPPVFYMVGHRDPMRIGDDLLTAHGYPKDKIPNIPTDAYGDVVRISDDDDRDPGAWEI</sequence>
<protein>
    <submittedName>
        <fullName evidence="1">Uncharacterized protein</fullName>
    </submittedName>
</protein>
<name>A0A135V6P9_9PEZI</name>
<accession>A0A135V6P9</accession>
<dbReference type="OrthoDB" id="5357217at2759"/>
<evidence type="ECO:0000313" key="1">
    <source>
        <dbReference type="EMBL" id="KXH68399.1"/>
    </source>
</evidence>
<reference evidence="1 2" key="1">
    <citation type="submission" date="2014-02" db="EMBL/GenBank/DDBJ databases">
        <title>The genome sequence of Colletotrichum salicis CBS 607.94.</title>
        <authorList>
            <person name="Baroncelli R."/>
            <person name="Thon M.R."/>
        </authorList>
    </citation>
    <scope>NUCLEOTIDE SEQUENCE [LARGE SCALE GENOMIC DNA]</scope>
    <source>
        <strain evidence="1 2">CBS 607.94</strain>
    </source>
</reference>
<evidence type="ECO:0000313" key="2">
    <source>
        <dbReference type="Proteomes" id="UP000070121"/>
    </source>
</evidence>
<keyword evidence="2" id="KW-1185">Reference proteome</keyword>
<comment type="caution">
    <text evidence="1">The sequence shown here is derived from an EMBL/GenBank/DDBJ whole genome shotgun (WGS) entry which is preliminary data.</text>
</comment>
<gene>
    <name evidence="1" type="ORF">CSAL01_00272</name>
</gene>
<dbReference type="AlphaFoldDB" id="A0A135V6P9"/>
<organism evidence="1 2">
    <name type="scientific">Colletotrichum salicis</name>
    <dbReference type="NCBI Taxonomy" id="1209931"/>
    <lineage>
        <taxon>Eukaryota</taxon>
        <taxon>Fungi</taxon>
        <taxon>Dikarya</taxon>
        <taxon>Ascomycota</taxon>
        <taxon>Pezizomycotina</taxon>
        <taxon>Sordariomycetes</taxon>
        <taxon>Hypocreomycetidae</taxon>
        <taxon>Glomerellales</taxon>
        <taxon>Glomerellaceae</taxon>
        <taxon>Colletotrichum</taxon>
        <taxon>Colletotrichum acutatum species complex</taxon>
    </lineage>
</organism>